<evidence type="ECO:0008006" key="3">
    <source>
        <dbReference type="Google" id="ProtNLM"/>
    </source>
</evidence>
<dbReference type="Proteomes" id="UP000193804">
    <property type="component" value="Unassembled WGS sequence"/>
</dbReference>
<keyword evidence="2" id="KW-1185">Reference proteome</keyword>
<organism evidence="1 2">
    <name type="scientific">Marivirga sericea</name>
    <dbReference type="NCBI Taxonomy" id="1028"/>
    <lineage>
        <taxon>Bacteria</taxon>
        <taxon>Pseudomonadati</taxon>
        <taxon>Bacteroidota</taxon>
        <taxon>Cytophagia</taxon>
        <taxon>Cytophagales</taxon>
        <taxon>Marivirgaceae</taxon>
        <taxon>Marivirga</taxon>
    </lineage>
</organism>
<sequence length="127" mass="14486">MITIAENEQYSLKVDITKNRAFLKIYGFWRNKEDIPGYLEDWDEALKKLDGGFTLLTDASEMVIHPGDVRDVHSKAQDKIIKAGVKKVAELHKESISEMQLDGVSNESGMPKMNFKDKEEALKWLDA</sequence>
<dbReference type="OrthoDB" id="962520at2"/>
<evidence type="ECO:0000313" key="2">
    <source>
        <dbReference type="Proteomes" id="UP000193804"/>
    </source>
</evidence>
<proteinExistence type="predicted"/>
<dbReference type="STRING" id="1028.SAMN05661096_03876"/>
<dbReference type="AlphaFoldDB" id="A0A1X7LEN1"/>
<evidence type="ECO:0000313" key="1">
    <source>
        <dbReference type="EMBL" id="SMG52150.1"/>
    </source>
</evidence>
<dbReference type="RefSeq" id="WP_085518995.1">
    <property type="nucleotide sequence ID" value="NZ_FXAW01000010.1"/>
</dbReference>
<dbReference type="EMBL" id="FXAW01000010">
    <property type="protein sequence ID" value="SMG52150.1"/>
    <property type="molecule type" value="Genomic_DNA"/>
</dbReference>
<protein>
    <recommendedName>
        <fullName evidence="3">SpoIIAA-like</fullName>
    </recommendedName>
</protein>
<accession>A0A1X7LEN1</accession>
<name>A0A1X7LEN1_9BACT</name>
<gene>
    <name evidence="1" type="ORF">SAMN05661096_03876</name>
</gene>
<reference evidence="2" key="1">
    <citation type="submission" date="2017-04" db="EMBL/GenBank/DDBJ databases">
        <authorList>
            <person name="Varghese N."/>
            <person name="Submissions S."/>
        </authorList>
    </citation>
    <scope>NUCLEOTIDE SEQUENCE [LARGE SCALE GENOMIC DNA]</scope>
    <source>
        <strain evidence="2">DSM 4125</strain>
    </source>
</reference>